<proteinExistence type="predicted"/>
<keyword evidence="2" id="KW-1185">Reference proteome</keyword>
<sequence>MTVHLIHAWVRRLRGPPGSVPYATGRVENALRFSTLHPVPAAREIGRRLWGP</sequence>
<evidence type="ECO:0000313" key="2">
    <source>
        <dbReference type="Proteomes" id="UP000182276"/>
    </source>
</evidence>
<dbReference type="EMBL" id="FNHO01000004">
    <property type="protein sequence ID" value="SDM37333.1"/>
    <property type="molecule type" value="Genomic_DNA"/>
</dbReference>
<comment type="caution">
    <text evidence="1">The sequence shown here is derived from an EMBL/GenBank/DDBJ whole genome shotgun (WGS) entry which is preliminary data.</text>
</comment>
<organism evidence="1 2">
    <name type="scientific">Stutzerimonas balearica DSM 6083</name>
    <dbReference type="NCBI Taxonomy" id="1123016"/>
    <lineage>
        <taxon>Bacteria</taxon>
        <taxon>Pseudomonadati</taxon>
        <taxon>Pseudomonadota</taxon>
        <taxon>Gammaproteobacteria</taxon>
        <taxon>Pseudomonadales</taxon>
        <taxon>Pseudomonadaceae</taxon>
        <taxon>Stutzerimonas</taxon>
    </lineage>
</organism>
<dbReference type="Proteomes" id="UP000182276">
    <property type="component" value="Unassembled WGS sequence"/>
</dbReference>
<name>A0ABY0R3N4_9GAMM</name>
<reference evidence="1 2" key="1">
    <citation type="submission" date="2016-10" db="EMBL/GenBank/DDBJ databases">
        <authorList>
            <person name="Varghese N."/>
            <person name="Submissions S."/>
        </authorList>
    </citation>
    <scope>NUCLEOTIDE SEQUENCE [LARGE SCALE GENOMIC DNA]</scope>
    <source>
        <strain evidence="1 2">DSM 6083</strain>
    </source>
</reference>
<accession>A0ABY0R3N4</accession>
<protein>
    <submittedName>
        <fullName evidence="1">Uncharacterized protein</fullName>
    </submittedName>
</protein>
<gene>
    <name evidence="1" type="ORF">SAMN05660875_104260</name>
</gene>
<evidence type="ECO:0000313" key="1">
    <source>
        <dbReference type="EMBL" id="SDM37333.1"/>
    </source>
</evidence>